<sequence>RTFSVNFPRLADPPPSQTTTSRSNMMSVTLQPTGSQNYHDSHNVRFPNHRGLQQTLN</sequence>
<evidence type="ECO:0000256" key="1">
    <source>
        <dbReference type="SAM" id="MobiDB-lite"/>
    </source>
</evidence>
<evidence type="ECO:0000313" key="2">
    <source>
        <dbReference type="EMBL" id="OAV85507.1"/>
    </source>
</evidence>
<reference evidence="3 4" key="3">
    <citation type="journal article" date="2017" name="G3 (Bethesda)">
        <title>Comparative analysis highlights variable genome content of wheat rusts and divergence of the mating loci.</title>
        <authorList>
            <person name="Cuomo C.A."/>
            <person name="Bakkeren G."/>
            <person name="Khalil H.B."/>
            <person name="Panwar V."/>
            <person name="Joly D."/>
            <person name="Linning R."/>
            <person name="Sakthikumar S."/>
            <person name="Song X."/>
            <person name="Adiconis X."/>
            <person name="Fan L."/>
            <person name="Goldberg J.M."/>
            <person name="Levin J.Z."/>
            <person name="Young S."/>
            <person name="Zeng Q."/>
            <person name="Anikster Y."/>
            <person name="Bruce M."/>
            <person name="Wang M."/>
            <person name="Yin C."/>
            <person name="McCallum B."/>
            <person name="Szabo L.J."/>
            <person name="Hulbert S."/>
            <person name="Chen X."/>
            <person name="Fellers J.P."/>
        </authorList>
    </citation>
    <scope>NUCLEOTIDE SEQUENCE</scope>
    <source>
        <strain evidence="4">Isolate 1-1 / race 1 (BBBD)</strain>
        <strain evidence="3">isolate 1-1 / race 1 (BBBD)</strain>
    </source>
</reference>
<feature type="non-terminal residue" evidence="2">
    <location>
        <position position="57"/>
    </location>
</feature>
<evidence type="ECO:0000313" key="4">
    <source>
        <dbReference type="Proteomes" id="UP000005240"/>
    </source>
</evidence>
<reference evidence="3" key="4">
    <citation type="submission" date="2025-05" db="UniProtKB">
        <authorList>
            <consortium name="EnsemblFungi"/>
        </authorList>
    </citation>
    <scope>IDENTIFICATION</scope>
    <source>
        <strain evidence="3">isolate 1-1 / race 1 (BBBD)</strain>
    </source>
</reference>
<name>A0A180FYS2_PUCT1</name>
<dbReference type="EnsemblFungi" id="PTTG_30472-t43_1">
    <property type="protein sequence ID" value="PTTG_30472-t43_1-p1"/>
    <property type="gene ID" value="PTTG_30472"/>
</dbReference>
<dbReference type="Proteomes" id="UP000005240">
    <property type="component" value="Unassembled WGS sequence"/>
</dbReference>
<organism evidence="2">
    <name type="scientific">Puccinia triticina (isolate 1-1 / race 1 (BBBD))</name>
    <name type="common">Brown leaf rust fungus</name>
    <dbReference type="NCBI Taxonomy" id="630390"/>
    <lineage>
        <taxon>Eukaryota</taxon>
        <taxon>Fungi</taxon>
        <taxon>Dikarya</taxon>
        <taxon>Basidiomycota</taxon>
        <taxon>Pucciniomycotina</taxon>
        <taxon>Pucciniomycetes</taxon>
        <taxon>Pucciniales</taxon>
        <taxon>Pucciniaceae</taxon>
        <taxon>Puccinia</taxon>
    </lineage>
</organism>
<dbReference type="VEuPathDB" id="FungiDB:PTTG_30472"/>
<feature type="region of interest" description="Disordered" evidence="1">
    <location>
        <begin position="1"/>
        <end position="57"/>
    </location>
</feature>
<proteinExistence type="predicted"/>
<keyword evidence="4" id="KW-1185">Reference proteome</keyword>
<dbReference type="EMBL" id="ADAS02003973">
    <property type="protein sequence ID" value="OAV85507.1"/>
    <property type="molecule type" value="Genomic_DNA"/>
</dbReference>
<reference evidence="2" key="2">
    <citation type="submission" date="2016-05" db="EMBL/GenBank/DDBJ databases">
        <title>Comparative analysis highlights variable genome content of wheat rusts and divergence of the mating loci.</title>
        <authorList>
            <person name="Cuomo C.A."/>
            <person name="Bakkeren G."/>
            <person name="Szabo L."/>
            <person name="Khalil H."/>
            <person name="Joly D."/>
            <person name="Goldberg J."/>
            <person name="Young S."/>
            <person name="Zeng Q."/>
            <person name="Fellers J."/>
        </authorList>
    </citation>
    <scope>NUCLEOTIDE SEQUENCE [LARGE SCALE GENOMIC DNA]</scope>
    <source>
        <strain evidence="2">1-1 BBBD Race 1</strain>
    </source>
</reference>
<reference evidence="2" key="1">
    <citation type="submission" date="2009-11" db="EMBL/GenBank/DDBJ databases">
        <authorList>
            <consortium name="The Broad Institute Genome Sequencing Platform"/>
            <person name="Ward D."/>
            <person name="Feldgarden M."/>
            <person name="Earl A."/>
            <person name="Young S.K."/>
            <person name="Zeng Q."/>
            <person name="Koehrsen M."/>
            <person name="Alvarado L."/>
            <person name="Berlin A."/>
            <person name="Bochicchio J."/>
            <person name="Borenstein D."/>
            <person name="Chapman S.B."/>
            <person name="Chen Z."/>
            <person name="Engels R."/>
            <person name="Freedman E."/>
            <person name="Gellesch M."/>
            <person name="Goldberg J."/>
            <person name="Griggs A."/>
            <person name="Gujja S."/>
            <person name="Heilman E."/>
            <person name="Heiman D."/>
            <person name="Hepburn T."/>
            <person name="Howarth C."/>
            <person name="Jen D."/>
            <person name="Larson L."/>
            <person name="Lewis B."/>
            <person name="Mehta T."/>
            <person name="Park D."/>
            <person name="Pearson M."/>
            <person name="Roberts A."/>
            <person name="Saif S."/>
            <person name="Shea T."/>
            <person name="Shenoy N."/>
            <person name="Sisk P."/>
            <person name="Stolte C."/>
            <person name="Sykes S."/>
            <person name="Thomson T."/>
            <person name="Walk T."/>
            <person name="White J."/>
            <person name="Yandava C."/>
            <person name="Izard J."/>
            <person name="Baranova O.V."/>
            <person name="Blanton J.M."/>
            <person name="Tanner A.C."/>
            <person name="Dewhirst F.E."/>
            <person name="Haas B."/>
            <person name="Nusbaum C."/>
            <person name="Birren B."/>
        </authorList>
    </citation>
    <scope>NUCLEOTIDE SEQUENCE [LARGE SCALE GENOMIC DNA]</scope>
    <source>
        <strain evidence="2">1-1 BBBD Race 1</strain>
    </source>
</reference>
<feature type="non-terminal residue" evidence="2">
    <location>
        <position position="1"/>
    </location>
</feature>
<protein>
    <submittedName>
        <fullName evidence="2 3">Uncharacterized protein</fullName>
    </submittedName>
</protein>
<accession>A0A180FYS2</accession>
<gene>
    <name evidence="2" type="ORF">PTTG_30472</name>
</gene>
<feature type="compositionally biased region" description="Polar residues" evidence="1">
    <location>
        <begin position="17"/>
        <end position="38"/>
    </location>
</feature>
<evidence type="ECO:0000313" key="3">
    <source>
        <dbReference type="EnsemblFungi" id="PTTG_30472-t43_1-p1"/>
    </source>
</evidence>
<dbReference type="AlphaFoldDB" id="A0A180FYS2"/>